<keyword evidence="2" id="KW-1185">Reference proteome</keyword>
<evidence type="ECO:0000313" key="2">
    <source>
        <dbReference type="Proteomes" id="UP001597241"/>
    </source>
</evidence>
<sequence>MSLISNKFHIYVTYNLIVEIHSGKLDLESYLNFKRKLFAHNDFQTGMNYFINLKKVEFSASTIDIEKFAAFNNKRPPFNQRRKIALITDTPSQVVSTTIYKSLLTNKNQDIEIFTTNEKALGWILQNNITQKNNVILSDFPELA</sequence>
<organism evidence="1 2">
    <name type="scientific">Lutibacter holmesii</name>
    <dbReference type="NCBI Taxonomy" id="1137985"/>
    <lineage>
        <taxon>Bacteria</taxon>
        <taxon>Pseudomonadati</taxon>
        <taxon>Bacteroidota</taxon>
        <taxon>Flavobacteriia</taxon>
        <taxon>Flavobacteriales</taxon>
        <taxon>Flavobacteriaceae</taxon>
        <taxon>Lutibacter</taxon>
    </lineage>
</organism>
<comment type="caution">
    <text evidence="1">The sequence shown here is derived from an EMBL/GenBank/DDBJ whole genome shotgun (WGS) entry which is preliminary data.</text>
</comment>
<gene>
    <name evidence="1" type="ORF">ACFQ5N_11395</name>
</gene>
<reference evidence="2" key="1">
    <citation type="journal article" date="2019" name="Int. J. Syst. Evol. Microbiol.">
        <title>The Global Catalogue of Microorganisms (GCM) 10K type strain sequencing project: providing services to taxonomists for standard genome sequencing and annotation.</title>
        <authorList>
            <consortium name="The Broad Institute Genomics Platform"/>
            <consortium name="The Broad Institute Genome Sequencing Center for Infectious Disease"/>
            <person name="Wu L."/>
            <person name="Ma J."/>
        </authorList>
    </citation>
    <scope>NUCLEOTIDE SEQUENCE [LARGE SCALE GENOMIC DNA]</scope>
    <source>
        <strain evidence="2">CCUG 62221</strain>
    </source>
</reference>
<name>A0ABW3WSZ7_9FLAO</name>
<evidence type="ECO:0000313" key="1">
    <source>
        <dbReference type="EMBL" id="MFD1294441.1"/>
    </source>
</evidence>
<evidence type="ECO:0008006" key="3">
    <source>
        <dbReference type="Google" id="ProtNLM"/>
    </source>
</evidence>
<protein>
    <recommendedName>
        <fullName evidence="3">STAS/SEC14 domain-containing protein</fullName>
    </recommendedName>
</protein>
<dbReference type="EMBL" id="JBHTMV010000004">
    <property type="protein sequence ID" value="MFD1294441.1"/>
    <property type="molecule type" value="Genomic_DNA"/>
</dbReference>
<dbReference type="Proteomes" id="UP001597241">
    <property type="component" value="Unassembled WGS sequence"/>
</dbReference>
<accession>A0ABW3WSZ7</accession>
<proteinExistence type="predicted"/>
<dbReference type="RefSeq" id="WP_386809626.1">
    <property type="nucleotide sequence ID" value="NZ_JBHTMV010000004.1"/>
</dbReference>